<dbReference type="InterPro" id="IPR019561">
    <property type="entry name" value="Translocon_Sec61/SecY_plug_dom"/>
</dbReference>
<dbReference type="RefSeq" id="XP_024330366.1">
    <property type="nucleotide sequence ID" value="XM_024475978.1"/>
</dbReference>
<gene>
    <name evidence="12" type="ORF">AAJ76_5500012161</name>
</gene>
<keyword evidence="5" id="KW-0653">Protein transport</keyword>
<feature type="transmembrane region" description="Helical" evidence="10">
    <location>
        <begin position="153"/>
        <end position="174"/>
    </location>
</feature>
<feature type="transmembrane region" description="Helical" evidence="10">
    <location>
        <begin position="40"/>
        <end position="63"/>
    </location>
</feature>
<evidence type="ECO:0000313" key="12">
    <source>
        <dbReference type="EMBL" id="KKO74624.1"/>
    </source>
</evidence>
<dbReference type="VEuPathDB" id="MicrosporidiaDB:AAJ76_5500012161"/>
<keyword evidence="7" id="KW-0811">Translocation</keyword>
<dbReference type="OrthoDB" id="420669at2759"/>
<proteinExistence type="inferred from homology"/>
<evidence type="ECO:0000256" key="8">
    <source>
        <dbReference type="ARBA" id="ARBA00023136"/>
    </source>
</evidence>
<dbReference type="AlphaFoldDB" id="A0A0F9ZA02"/>
<feature type="transmembrane region" description="Helical" evidence="10">
    <location>
        <begin position="123"/>
        <end position="147"/>
    </location>
</feature>
<keyword evidence="3" id="KW-0813">Transport</keyword>
<feature type="transmembrane region" description="Helical" evidence="10">
    <location>
        <begin position="300"/>
        <end position="318"/>
    </location>
</feature>
<dbReference type="GeneID" id="36320926"/>
<feature type="transmembrane region" description="Helical" evidence="10">
    <location>
        <begin position="422"/>
        <end position="444"/>
    </location>
</feature>
<dbReference type="Gene3D" id="1.10.3370.10">
    <property type="entry name" value="SecY subunit domain"/>
    <property type="match status" value="1"/>
</dbReference>
<keyword evidence="6 10" id="KW-1133">Transmembrane helix</keyword>
<evidence type="ECO:0000256" key="3">
    <source>
        <dbReference type="ARBA" id="ARBA00022448"/>
    </source>
</evidence>
<dbReference type="GO" id="GO:0015031">
    <property type="term" value="P:protein transport"/>
    <property type="evidence" value="ECO:0007669"/>
    <property type="project" value="UniProtKB-KW"/>
</dbReference>
<dbReference type="Proteomes" id="UP000034350">
    <property type="component" value="Unassembled WGS sequence"/>
</dbReference>
<dbReference type="NCBIfam" id="TIGR00967">
    <property type="entry name" value="3a0501s007"/>
    <property type="match status" value="1"/>
</dbReference>
<dbReference type="InterPro" id="IPR002208">
    <property type="entry name" value="SecY/SEC61-alpha"/>
</dbReference>
<dbReference type="GO" id="GO:0016020">
    <property type="term" value="C:membrane"/>
    <property type="evidence" value="ECO:0007669"/>
    <property type="project" value="InterPro"/>
</dbReference>
<feature type="transmembrane region" description="Helical" evidence="10">
    <location>
        <begin position="83"/>
        <end position="102"/>
    </location>
</feature>
<protein>
    <submittedName>
        <fullName evidence="12">Protein transport protein sec61 subunit alpha</fullName>
    </submittedName>
</protein>
<feature type="transmembrane region" description="Helical" evidence="10">
    <location>
        <begin position="251"/>
        <end position="269"/>
    </location>
</feature>
<dbReference type="PIRSF" id="PIRSF004557">
    <property type="entry name" value="SecY"/>
    <property type="match status" value="1"/>
</dbReference>
<sequence>MTCKCEPNNLVNVLHMIKPLLSYIPDVVQPSRQVTFQEKFIWSTLAILIYMIASQVPLFGIIASEQADPFYWMRMMMASNRGTLMDLGISPVITASMIMQFLTMSEIIKVDFSIKEDKLLHGAATRLISLIVTIAQATVQVFTGFYGQPKDLGMTYCILLIVQLIFSGLIIILLDELLQKGYGLGNGVNLFIAANVCESIVWKAFSPKVFFTGRGIEFEGSVIAFFHLLIVRTNKLSALYEILFRQNLPNLFTFLATVSLFIFVIYLQGLRVELTTESTQVRGQTGKYPIKLLYTSTSPVIYQNYIVSYFCTISRLLYKWKPTNNFIRILGIWDTVGTGRMHPLRGIAYYVFPPDSIFDLYRRPIYFLIYLGFTFLSSSFMSRAWIEISDTTPSQAASNLKKNRMTLKGIRESNMESVFSKYIPTAALLGGFFTSLVVLLSNLFDTIGSGTNVFLATSIVYQYLELFAKETAKKSGLSFID</sequence>
<comment type="subcellular location">
    <subcellularLocation>
        <location evidence="1">Endomembrane system</location>
        <topology evidence="1">Multi-pass membrane protein</topology>
    </subcellularLocation>
</comment>
<dbReference type="InterPro" id="IPR023201">
    <property type="entry name" value="SecY_dom_sf"/>
</dbReference>
<keyword evidence="8 10" id="KW-0472">Membrane</keyword>
<name>A0A0F9ZA02_9MICR</name>
<evidence type="ECO:0000313" key="13">
    <source>
        <dbReference type="Proteomes" id="UP000034350"/>
    </source>
</evidence>
<evidence type="ECO:0000259" key="11">
    <source>
        <dbReference type="Pfam" id="PF10559"/>
    </source>
</evidence>
<dbReference type="GO" id="GO:0012505">
    <property type="term" value="C:endomembrane system"/>
    <property type="evidence" value="ECO:0007669"/>
    <property type="project" value="UniProtKB-SubCell"/>
</dbReference>
<keyword evidence="13" id="KW-1185">Reference proteome</keyword>
<evidence type="ECO:0000256" key="4">
    <source>
        <dbReference type="ARBA" id="ARBA00022692"/>
    </source>
</evidence>
<evidence type="ECO:0000256" key="2">
    <source>
        <dbReference type="ARBA" id="ARBA00005751"/>
    </source>
</evidence>
<evidence type="ECO:0000256" key="7">
    <source>
        <dbReference type="ARBA" id="ARBA00023010"/>
    </source>
</evidence>
<comment type="caution">
    <text evidence="12">The sequence shown here is derived from an EMBL/GenBank/DDBJ whole genome shotgun (WGS) entry which is preliminary data.</text>
</comment>
<evidence type="ECO:0000256" key="1">
    <source>
        <dbReference type="ARBA" id="ARBA00004127"/>
    </source>
</evidence>
<feature type="domain" description="Translocon Sec61/SecY plug" evidence="11">
    <location>
        <begin position="48"/>
        <end position="82"/>
    </location>
</feature>
<dbReference type="PROSITE" id="PS00755">
    <property type="entry name" value="SECY_1"/>
    <property type="match status" value="1"/>
</dbReference>
<reference evidence="12 13" key="1">
    <citation type="journal article" date="2015" name="Environ. Microbiol.">
        <title>Genome analyses suggest the presence of polyploidy and recent human-driven expansions in eight global populations of the honeybee pathogen Nosema ceranae.</title>
        <authorList>
            <person name="Pelin A."/>
            <person name="Selman M."/>
            <person name="Aris-Brosou S."/>
            <person name="Farinelli L."/>
            <person name="Corradi N."/>
        </authorList>
    </citation>
    <scope>NUCLEOTIDE SEQUENCE [LARGE SCALE GENOMIC DNA]</scope>
    <source>
        <strain evidence="12 13">PA08 1199</strain>
    </source>
</reference>
<dbReference type="Pfam" id="PF10559">
    <property type="entry name" value="Plug_translocon"/>
    <property type="match status" value="1"/>
</dbReference>
<dbReference type="PANTHER" id="PTHR10906">
    <property type="entry name" value="SECY/SEC61-ALPHA FAMILY MEMBER"/>
    <property type="match status" value="1"/>
</dbReference>
<evidence type="ECO:0000256" key="9">
    <source>
        <dbReference type="RuleBase" id="RU004349"/>
    </source>
</evidence>
<dbReference type="InterPro" id="IPR030659">
    <property type="entry name" value="SecY_CS"/>
</dbReference>
<evidence type="ECO:0000256" key="5">
    <source>
        <dbReference type="ARBA" id="ARBA00022927"/>
    </source>
</evidence>
<dbReference type="Pfam" id="PF00344">
    <property type="entry name" value="SecY"/>
    <property type="match status" value="1"/>
</dbReference>
<keyword evidence="4 10" id="KW-0812">Transmembrane</keyword>
<dbReference type="SUPFAM" id="SSF103491">
    <property type="entry name" value="Preprotein translocase SecY subunit"/>
    <property type="match status" value="1"/>
</dbReference>
<accession>A0A0F9ZA02</accession>
<evidence type="ECO:0000256" key="10">
    <source>
        <dbReference type="SAM" id="Phobius"/>
    </source>
</evidence>
<comment type="similarity">
    <text evidence="2 9">Belongs to the SecY/SEC61-alpha family.</text>
</comment>
<dbReference type="EMBL" id="JPQZ01000055">
    <property type="protein sequence ID" value="KKO74624.1"/>
    <property type="molecule type" value="Genomic_DNA"/>
</dbReference>
<evidence type="ECO:0000256" key="6">
    <source>
        <dbReference type="ARBA" id="ARBA00022989"/>
    </source>
</evidence>
<feature type="transmembrane region" description="Helical" evidence="10">
    <location>
        <begin position="365"/>
        <end position="386"/>
    </location>
</feature>
<organism evidence="12 13">
    <name type="scientific">Vairimorpha ceranae</name>
    <dbReference type="NCBI Taxonomy" id="40302"/>
    <lineage>
        <taxon>Eukaryota</taxon>
        <taxon>Fungi</taxon>
        <taxon>Fungi incertae sedis</taxon>
        <taxon>Microsporidia</taxon>
        <taxon>Nosematidae</taxon>
        <taxon>Vairimorpha</taxon>
    </lineage>
</organism>